<dbReference type="RefSeq" id="WP_261497389.1">
    <property type="nucleotide sequence ID" value="NZ_JAOCQF010000004.1"/>
</dbReference>
<evidence type="ECO:0000313" key="2">
    <source>
        <dbReference type="Proteomes" id="UP001205601"/>
    </source>
</evidence>
<gene>
    <name evidence="1" type="ORF">N5I32_18345</name>
</gene>
<dbReference type="InterPro" id="IPR018912">
    <property type="entry name" value="DUF2478"/>
</dbReference>
<proteinExistence type="predicted"/>
<dbReference type="Proteomes" id="UP001205601">
    <property type="component" value="Unassembled WGS sequence"/>
</dbReference>
<dbReference type="Pfam" id="PF10649">
    <property type="entry name" value="DUF2478"/>
    <property type="match status" value="1"/>
</dbReference>
<keyword evidence="2" id="KW-1185">Reference proteome</keyword>
<name>A0ABT2NRC8_9RHOB</name>
<comment type="caution">
    <text evidence="1">The sequence shown here is derived from an EMBL/GenBank/DDBJ whole genome shotgun (WGS) entry which is preliminary data.</text>
</comment>
<reference evidence="2" key="1">
    <citation type="submission" date="2023-07" db="EMBL/GenBank/DDBJ databases">
        <title>Defluviimonas sediminis sp. nov., isolated from mangrove sediment.</title>
        <authorList>
            <person name="Liu L."/>
            <person name="Li J."/>
            <person name="Huang Y."/>
            <person name="Pan J."/>
            <person name="Li M."/>
        </authorList>
    </citation>
    <scope>NUCLEOTIDE SEQUENCE [LARGE SCALE GENOMIC DNA]</scope>
    <source>
        <strain evidence="2">FT324</strain>
    </source>
</reference>
<evidence type="ECO:0000313" key="1">
    <source>
        <dbReference type="EMBL" id="MCT8331481.1"/>
    </source>
</evidence>
<organism evidence="1 2">
    <name type="scientific">Albidovulum sediminis</name>
    <dbReference type="NCBI Taxonomy" id="3066345"/>
    <lineage>
        <taxon>Bacteria</taxon>
        <taxon>Pseudomonadati</taxon>
        <taxon>Pseudomonadota</taxon>
        <taxon>Alphaproteobacteria</taxon>
        <taxon>Rhodobacterales</taxon>
        <taxon>Paracoccaceae</taxon>
        <taxon>Albidovulum</taxon>
    </lineage>
</organism>
<accession>A0ABT2NRC8</accession>
<protein>
    <submittedName>
        <fullName evidence="1">DUF2478 domain-containing protein</fullName>
    </submittedName>
</protein>
<dbReference type="EMBL" id="JAOCQF010000004">
    <property type="protein sequence ID" value="MCT8331481.1"/>
    <property type="molecule type" value="Genomic_DNA"/>
</dbReference>
<sequence length="173" mass="18494">MKIAYVTLPGRGRIDDCIAAAVMHLERRGVRLCGTVATLHDDSDAHPCDRRVRILPDGPATRISQALGSGSRGCRLDPSSIENLAMDVEKRLADCHMLVINKFGKQESLGRGLRSAIVRAVDLRIPILVGVNALNLSAFLDFAAGAAIRLDAEPEVIAGWALSLLAPYEGVTG</sequence>